<sequence>MKAKTGNDIVDVWEINRKESVEDYELWLKAAYDKKLIGWFYEFGEEGRGLLGIYYKHYLKGKIFPKAETFGEDTPDLFIIAGSPAKGYPGDYLIYSEALVNKYRIVSKKIFEEEYTLLD</sequence>
<dbReference type="RefSeq" id="WP_142765609.1">
    <property type="nucleotide sequence ID" value="NZ_CP041356.1"/>
</dbReference>
<evidence type="ECO:0000313" key="2">
    <source>
        <dbReference type="Proteomes" id="UP000315128"/>
    </source>
</evidence>
<proteinExistence type="predicted"/>
<name>A0A514Z5S0_9LACT</name>
<reference evidence="1 2" key="1">
    <citation type="submission" date="2019-07" db="EMBL/GenBank/DDBJ databases">
        <title>Genome sequencing of KACC 19320.</title>
        <authorList>
            <person name="Heo J."/>
            <person name="Kim S.-J."/>
            <person name="Kim J.-S."/>
            <person name="Hong S.-B."/>
            <person name="Kwon S.-W."/>
        </authorList>
    </citation>
    <scope>NUCLEOTIDE SEQUENCE [LARGE SCALE GENOMIC DNA]</scope>
    <source>
        <strain evidence="1 2">KACC 19320</strain>
    </source>
</reference>
<protein>
    <submittedName>
        <fullName evidence="1">Uncharacterized protein</fullName>
    </submittedName>
</protein>
<evidence type="ECO:0000313" key="1">
    <source>
        <dbReference type="EMBL" id="QDK69945.1"/>
    </source>
</evidence>
<keyword evidence="2" id="KW-1185">Reference proteome</keyword>
<organism evidence="1 2">
    <name type="scientific">Lactococcus protaetiae</name>
    <dbReference type="NCBI Taxonomy" id="2592653"/>
    <lineage>
        <taxon>Bacteria</taxon>
        <taxon>Bacillati</taxon>
        <taxon>Bacillota</taxon>
        <taxon>Bacilli</taxon>
        <taxon>Lactobacillales</taxon>
        <taxon>Streptococcaceae</taxon>
        <taxon>Lactococcus</taxon>
    </lineage>
</organism>
<dbReference type="Proteomes" id="UP000315128">
    <property type="component" value="Chromosome"/>
</dbReference>
<gene>
    <name evidence="1" type="ORF">FLP15_00630</name>
</gene>
<dbReference type="EMBL" id="CP041356">
    <property type="protein sequence ID" value="QDK69945.1"/>
    <property type="molecule type" value="Genomic_DNA"/>
</dbReference>
<dbReference type="KEGG" id="lack:FLP15_00630"/>
<dbReference type="OrthoDB" id="2146302at2"/>
<dbReference type="AlphaFoldDB" id="A0A514Z5S0"/>
<accession>A0A514Z5S0</accession>